<dbReference type="AlphaFoldDB" id="A0A238YEJ6"/>
<keyword evidence="2" id="KW-0408">Iron</keyword>
<dbReference type="RefSeq" id="WP_089337690.1">
    <property type="nucleotide sequence ID" value="NZ_FZNO01000019.1"/>
</dbReference>
<dbReference type="GO" id="GO:0020037">
    <property type="term" value="F:heme binding"/>
    <property type="evidence" value="ECO:0007669"/>
    <property type="project" value="InterPro"/>
</dbReference>
<keyword evidence="2" id="KW-0503">Monooxygenase</keyword>
<keyword evidence="2" id="KW-0349">Heme</keyword>
<dbReference type="Proteomes" id="UP000198403">
    <property type="component" value="Unassembled WGS sequence"/>
</dbReference>
<dbReference type="EMBL" id="FZNO01000019">
    <property type="protein sequence ID" value="SNR69577.1"/>
    <property type="molecule type" value="Genomic_DNA"/>
</dbReference>
<dbReference type="PANTHER" id="PTHR46696">
    <property type="entry name" value="P450, PUTATIVE (EUROFUNG)-RELATED"/>
    <property type="match status" value="1"/>
</dbReference>
<dbReference type="GO" id="GO:0005506">
    <property type="term" value="F:iron ion binding"/>
    <property type="evidence" value="ECO:0007669"/>
    <property type="project" value="InterPro"/>
</dbReference>
<proteinExistence type="inferred from homology"/>
<dbReference type="InterPro" id="IPR036396">
    <property type="entry name" value="Cyt_P450_sf"/>
</dbReference>
<organism evidence="3 4">
    <name type="scientific">Blastococcus mobilis</name>
    <dbReference type="NCBI Taxonomy" id="1938746"/>
    <lineage>
        <taxon>Bacteria</taxon>
        <taxon>Bacillati</taxon>
        <taxon>Actinomycetota</taxon>
        <taxon>Actinomycetes</taxon>
        <taxon>Geodermatophilales</taxon>
        <taxon>Geodermatophilaceae</taxon>
        <taxon>Blastococcus</taxon>
    </lineage>
</organism>
<keyword evidence="4" id="KW-1185">Reference proteome</keyword>
<dbReference type="InterPro" id="IPR001128">
    <property type="entry name" value="Cyt_P450"/>
</dbReference>
<evidence type="ECO:0000256" key="2">
    <source>
        <dbReference type="RuleBase" id="RU000461"/>
    </source>
</evidence>
<dbReference type="GO" id="GO:0016705">
    <property type="term" value="F:oxidoreductase activity, acting on paired donors, with incorporation or reduction of molecular oxygen"/>
    <property type="evidence" value="ECO:0007669"/>
    <property type="project" value="InterPro"/>
</dbReference>
<sequence length="401" mass="44898">MAATTRAGVPVVHDDPYDDHNLADPYALFQRMRDAGPVVWLEKYGVHAFTRFDPCREILLDHEAFISGAGVGPRNFHHQPSWRPQGILDSDPPVHTPLRTAMAGVISPRNLRGLRAQFQVFAEQLVDRLLQEREFDAVTGLAEVFPIEVFGNAVGIPREGREENLLAHGAMNFSQFGPEDERYQAFFAEGEPTIEWVMNNCARENLTPDGLGAQIWQYADDGTITPDEATRLVRALLSAGVDTTVLAIGNTMQCLASNPDQWALLHEKPNMTKFAVDEALRYDSPFQSFFRTTGRDVDFHGLSLAEDTKLVLFMGAANRDPRRWGDDADQYCITRDAGGHLAFGMGIHQCVGQPISRLEMDVLLTELAKRVRRIELTGEPQHYLHNTLRGWTSVPVRMHPA</sequence>
<keyword evidence="2" id="KW-0560">Oxidoreductase</keyword>
<evidence type="ECO:0000313" key="3">
    <source>
        <dbReference type="EMBL" id="SNR69577.1"/>
    </source>
</evidence>
<protein>
    <submittedName>
        <fullName evidence="3">Cytochrome P450</fullName>
    </submittedName>
</protein>
<evidence type="ECO:0000313" key="4">
    <source>
        <dbReference type="Proteomes" id="UP000198403"/>
    </source>
</evidence>
<dbReference type="GO" id="GO:0004497">
    <property type="term" value="F:monooxygenase activity"/>
    <property type="evidence" value="ECO:0007669"/>
    <property type="project" value="UniProtKB-KW"/>
</dbReference>
<name>A0A238YEJ6_9ACTN</name>
<dbReference type="Pfam" id="PF00067">
    <property type="entry name" value="p450"/>
    <property type="match status" value="1"/>
</dbReference>
<dbReference type="SUPFAM" id="SSF48264">
    <property type="entry name" value="Cytochrome P450"/>
    <property type="match status" value="1"/>
</dbReference>
<dbReference type="PRINTS" id="PR00359">
    <property type="entry name" value="BP450"/>
</dbReference>
<comment type="similarity">
    <text evidence="1 2">Belongs to the cytochrome P450 family.</text>
</comment>
<dbReference type="InterPro" id="IPR002397">
    <property type="entry name" value="Cyt_P450_B"/>
</dbReference>
<dbReference type="PROSITE" id="PS00086">
    <property type="entry name" value="CYTOCHROME_P450"/>
    <property type="match status" value="1"/>
</dbReference>
<gene>
    <name evidence="3" type="ORF">SAMN06272737_11989</name>
</gene>
<accession>A0A238YEJ6</accession>
<dbReference type="InterPro" id="IPR017972">
    <property type="entry name" value="Cyt_P450_CS"/>
</dbReference>
<evidence type="ECO:0000256" key="1">
    <source>
        <dbReference type="ARBA" id="ARBA00010617"/>
    </source>
</evidence>
<dbReference type="OrthoDB" id="4630797at2"/>
<dbReference type="PANTHER" id="PTHR46696:SF1">
    <property type="entry name" value="CYTOCHROME P450 YJIB-RELATED"/>
    <property type="match status" value="1"/>
</dbReference>
<keyword evidence="2" id="KW-0479">Metal-binding</keyword>
<dbReference type="Gene3D" id="1.10.630.10">
    <property type="entry name" value="Cytochrome P450"/>
    <property type="match status" value="1"/>
</dbReference>
<dbReference type="CDD" id="cd11037">
    <property type="entry name" value="CYP199A2-like"/>
    <property type="match status" value="1"/>
</dbReference>
<reference evidence="3 4" key="1">
    <citation type="submission" date="2017-06" db="EMBL/GenBank/DDBJ databases">
        <authorList>
            <person name="Kim H.J."/>
            <person name="Triplett B.A."/>
        </authorList>
    </citation>
    <scope>NUCLEOTIDE SEQUENCE [LARGE SCALE GENOMIC DNA]</scope>
    <source>
        <strain evidence="3 4">DSM 44272</strain>
    </source>
</reference>